<dbReference type="NCBIfam" id="TIGR02937">
    <property type="entry name" value="sigma70-ECF"/>
    <property type="match status" value="1"/>
</dbReference>
<evidence type="ECO:0000313" key="8">
    <source>
        <dbReference type="EMBL" id="MBO9205023.1"/>
    </source>
</evidence>
<dbReference type="Pfam" id="PF04542">
    <property type="entry name" value="Sigma70_r2"/>
    <property type="match status" value="1"/>
</dbReference>
<dbReference type="Pfam" id="PF08281">
    <property type="entry name" value="Sigma70_r4_2"/>
    <property type="match status" value="1"/>
</dbReference>
<dbReference type="SUPFAM" id="SSF88946">
    <property type="entry name" value="Sigma2 domain of RNA polymerase sigma factors"/>
    <property type="match status" value="1"/>
</dbReference>
<feature type="domain" description="RNA polymerase sigma-70 region 2" evidence="6">
    <location>
        <begin position="33"/>
        <end position="96"/>
    </location>
</feature>
<protein>
    <submittedName>
        <fullName evidence="8">Sigma-70 family RNA polymerase sigma factor</fullName>
    </submittedName>
</protein>
<evidence type="ECO:0000256" key="1">
    <source>
        <dbReference type="ARBA" id="ARBA00010641"/>
    </source>
</evidence>
<comment type="caution">
    <text evidence="8">The sequence shown here is derived from an EMBL/GenBank/DDBJ whole genome shotgun (WGS) entry which is preliminary data.</text>
</comment>
<evidence type="ECO:0000256" key="5">
    <source>
        <dbReference type="ARBA" id="ARBA00023163"/>
    </source>
</evidence>
<sequence>MAFIKNIPTNELPDKELVALFRTSRNMDVLAILFQRYMDLLYGVCLKYLKQPESAKDAVMQVFEELVVKLPKHEVDNFKSWLYTLAKNHCLMQLRTPKNLKTTEFNADSMQLEEEMHLNGIQLKEENLQKLERCLETLSIEQKKSVELFYLQNKCYKEIAAETGIEWNKVRSFIQNGRRNLKICMEKGMKNEEAIARN</sequence>
<organism evidence="8 9">
    <name type="scientific">Niastella soli</name>
    <dbReference type="NCBI Taxonomy" id="2821487"/>
    <lineage>
        <taxon>Bacteria</taxon>
        <taxon>Pseudomonadati</taxon>
        <taxon>Bacteroidota</taxon>
        <taxon>Chitinophagia</taxon>
        <taxon>Chitinophagales</taxon>
        <taxon>Chitinophagaceae</taxon>
        <taxon>Niastella</taxon>
    </lineage>
</organism>
<dbReference type="SUPFAM" id="SSF88659">
    <property type="entry name" value="Sigma3 and sigma4 domains of RNA polymerase sigma factors"/>
    <property type="match status" value="1"/>
</dbReference>
<keyword evidence="3" id="KW-0731">Sigma factor</keyword>
<dbReference type="InterPro" id="IPR014284">
    <property type="entry name" value="RNA_pol_sigma-70_dom"/>
</dbReference>
<keyword evidence="2" id="KW-0805">Transcription regulation</keyword>
<dbReference type="EMBL" id="JAGHKO010000017">
    <property type="protein sequence ID" value="MBO9205023.1"/>
    <property type="molecule type" value="Genomic_DNA"/>
</dbReference>
<dbReference type="Gene3D" id="1.10.10.10">
    <property type="entry name" value="Winged helix-like DNA-binding domain superfamily/Winged helix DNA-binding domain"/>
    <property type="match status" value="1"/>
</dbReference>
<keyword evidence="9" id="KW-1185">Reference proteome</keyword>
<dbReference type="InterPro" id="IPR036388">
    <property type="entry name" value="WH-like_DNA-bd_sf"/>
</dbReference>
<dbReference type="InterPro" id="IPR007627">
    <property type="entry name" value="RNA_pol_sigma70_r2"/>
</dbReference>
<gene>
    <name evidence="8" type="ORF">J7I42_32350</name>
</gene>
<comment type="similarity">
    <text evidence="1">Belongs to the sigma-70 factor family. ECF subfamily.</text>
</comment>
<dbReference type="Gene3D" id="1.10.1740.10">
    <property type="match status" value="1"/>
</dbReference>
<keyword evidence="4" id="KW-0238">DNA-binding</keyword>
<keyword evidence="5" id="KW-0804">Transcription</keyword>
<evidence type="ECO:0000259" key="6">
    <source>
        <dbReference type="Pfam" id="PF04542"/>
    </source>
</evidence>
<reference evidence="8 9" key="1">
    <citation type="submission" date="2021-03" db="EMBL/GenBank/DDBJ databases">
        <title>Assistant Professor.</title>
        <authorList>
            <person name="Huq M.A."/>
        </authorList>
    </citation>
    <scope>NUCLEOTIDE SEQUENCE [LARGE SCALE GENOMIC DNA]</scope>
    <source>
        <strain evidence="8 9">MAH-29</strain>
    </source>
</reference>
<dbReference type="InterPro" id="IPR013324">
    <property type="entry name" value="RNA_pol_sigma_r3/r4-like"/>
</dbReference>
<evidence type="ECO:0000259" key="7">
    <source>
        <dbReference type="Pfam" id="PF08281"/>
    </source>
</evidence>
<feature type="domain" description="RNA polymerase sigma factor 70 region 4 type 2" evidence="7">
    <location>
        <begin position="129"/>
        <end position="181"/>
    </location>
</feature>
<name>A0ABS3Z4D6_9BACT</name>
<dbReference type="PANTHER" id="PTHR43133">
    <property type="entry name" value="RNA POLYMERASE ECF-TYPE SIGMA FACTO"/>
    <property type="match status" value="1"/>
</dbReference>
<dbReference type="InterPro" id="IPR039425">
    <property type="entry name" value="RNA_pol_sigma-70-like"/>
</dbReference>
<evidence type="ECO:0000256" key="3">
    <source>
        <dbReference type="ARBA" id="ARBA00023082"/>
    </source>
</evidence>
<dbReference type="InterPro" id="IPR013325">
    <property type="entry name" value="RNA_pol_sigma_r2"/>
</dbReference>
<accession>A0ABS3Z4D6</accession>
<dbReference type="InterPro" id="IPR013249">
    <property type="entry name" value="RNA_pol_sigma70_r4_t2"/>
</dbReference>
<dbReference type="PANTHER" id="PTHR43133:SF8">
    <property type="entry name" value="RNA POLYMERASE SIGMA FACTOR HI_1459-RELATED"/>
    <property type="match status" value="1"/>
</dbReference>
<evidence type="ECO:0000256" key="2">
    <source>
        <dbReference type="ARBA" id="ARBA00023015"/>
    </source>
</evidence>
<evidence type="ECO:0000256" key="4">
    <source>
        <dbReference type="ARBA" id="ARBA00023125"/>
    </source>
</evidence>
<dbReference type="RefSeq" id="WP_209144181.1">
    <property type="nucleotide sequence ID" value="NZ_JAGHKO010000017.1"/>
</dbReference>
<proteinExistence type="inferred from homology"/>
<dbReference type="Proteomes" id="UP000677244">
    <property type="component" value="Unassembled WGS sequence"/>
</dbReference>
<evidence type="ECO:0000313" key="9">
    <source>
        <dbReference type="Proteomes" id="UP000677244"/>
    </source>
</evidence>